<evidence type="ECO:0000313" key="2">
    <source>
        <dbReference type="Proteomes" id="UP000006591"/>
    </source>
</evidence>
<reference evidence="1" key="2">
    <citation type="submission" date="2018-04" db="EMBL/GenBank/DDBJ databases">
        <title>OnivRS2 (Oryza nivara Reference Sequence Version 2).</title>
        <authorList>
            <person name="Zhang J."/>
            <person name="Kudrna D."/>
            <person name="Lee S."/>
            <person name="Talag J."/>
            <person name="Rajasekar S."/>
            <person name="Welchert J."/>
            <person name="Hsing Y.-I."/>
            <person name="Wing R.A."/>
        </authorList>
    </citation>
    <scope>NUCLEOTIDE SEQUENCE [LARGE SCALE GENOMIC DNA]</scope>
    <source>
        <strain evidence="1">SL10</strain>
    </source>
</reference>
<dbReference type="AlphaFoldDB" id="A0A0E0J344"/>
<protein>
    <submittedName>
        <fullName evidence="1">Uncharacterized protein</fullName>
    </submittedName>
</protein>
<evidence type="ECO:0000313" key="1">
    <source>
        <dbReference type="EnsemblPlants" id="ONIVA11G16490.1"/>
    </source>
</evidence>
<proteinExistence type="predicted"/>
<dbReference type="Proteomes" id="UP000006591">
    <property type="component" value="Chromosome 11"/>
</dbReference>
<sequence length="62" mass="6729">MDSQVVSLGRAGNIEARSVILLLRALSYCLIPRVWMSGESLVSVLFETLTDGGGGVFRRFSP</sequence>
<dbReference type="Gramene" id="ONIVA11G16490.1">
    <property type="protein sequence ID" value="ONIVA11G16490.1"/>
    <property type="gene ID" value="ONIVA11G16490"/>
</dbReference>
<keyword evidence="2" id="KW-1185">Reference proteome</keyword>
<accession>A0A0E0J344</accession>
<reference evidence="1" key="1">
    <citation type="submission" date="2015-04" db="UniProtKB">
        <authorList>
            <consortium name="EnsemblPlants"/>
        </authorList>
    </citation>
    <scope>IDENTIFICATION</scope>
    <source>
        <strain evidence="1">SL10</strain>
    </source>
</reference>
<dbReference type="EnsemblPlants" id="ONIVA11G16490.1">
    <property type="protein sequence ID" value="ONIVA11G16490.1"/>
    <property type="gene ID" value="ONIVA11G16490"/>
</dbReference>
<dbReference type="HOGENOM" id="CLU_2907997_0_0_1"/>
<organism evidence="1">
    <name type="scientific">Oryza nivara</name>
    <name type="common">Indian wild rice</name>
    <name type="synonym">Oryza sativa f. spontanea</name>
    <dbReference type="NCBI Taxonomy" id="4536"/>
    <lineage>
        <taxon>Eukaryota</taxon>
        <taxon>Viridiplantae</taxon>
        <taxon>Streptophyta</taxon>
        <taxon>Embryophyta</taxon>
        <taxon>Tracheophyta</taxon>
        <taxon>Spermatophyta</taxon>
        <taxon>Magnoliopsida</taxon>
        <taxon>Liliopsida</taxon>
        <taxon>Poales</taxon>
        <taxon>Poaceae</taxon>
        <taxon>BOP clade</taxon>
        <taxon>Oryzoideae</taxon>
        <taxon>Oryzeae</taxon>
        <taxon>Oryzinae</taxon>
        <taxon>Oryza</taxon>
    </lineage>
</organism>
<name>A0A0E0J344_ORYNI</name>